<keyword evidence="5 13" id="KW-0808">Transferase</keyword>
<dbReference type="InterPro" id="IPR016005">
    <property type="entry name" value="Erg8"/>
</dbReference>
<evidence type="ECO:0000313" key="15">
    <source>
        <dbReference type="Proteomes" id="UP000256964"/>
    </source>
</evidence>
<sequence>MSSSSSSATPPTVVSSSGKVLLAGGYLVLDPAYPGVVVSTSSRFYTVIDAISESPAPGADGPIQIRVRSPQFLDATWLYFVDFTSPDGVRVEQVADNSNGASTRNKFVHLALQRTLALGVELVSAGTLQNALGRGLDITIAGDNDFYSQRAQLTARNLPPTLESLTKLPPFNKTGVRLADVHKTGLGSSAALITSLVSGLLLHLKIIASDSFATEGGTETASEGRKLAHNLSQYIHCLAQGKVGSGFDVSAAVFGSQLYTRFDPAVIQPLMSDAADSTQRLGPIISPSNKAWDYRVEPFKLPPHTRLMLADVDAGSDTPSLVGKVLKWRKENSAEAKTLWDALDALNQKLSRTLLRLSEEEAKHPTAYRKAVKYISTIQSVQWLANPNIIENQSVSDFRRVIEAFVEVNLTSEEIRAKMREMGKLSDVPIEPPEQTALVDACVSVAGVIGGGVPGAGGYDAIWLLVCDPPNCVPEELPATRVERVWGTYKGLDVSPLLASESVAKGVRVENLDEVPGLAAIVREH</sequence>
<organism evidence="14 15">
    <name type="scientific">Lentinus brumalis</name>
    <dbReference type="NCBI Taxonomy" id="2498619"/>
    <lineage>
        <taxon>Eukaryota</taxon>
        <taxon>Fungi</taxon>
        <taxon>Dikarya</taxon>
        <taxon>Basidiomycota</taxon>
        <taxon>Agaricomycotina</taxon>
        <taxon>Agaricomycetes</taxon>
        <taxon>Polyporales</taxon>
        <taxon>Polyporaceae</taxon>
        <taxon>Lentinus</taxon>
    </lineage>
</organism>
<evidence type="ECO:0000256" key="11">
    <source>
        <dbReference type="ARBA" id="ARBA00023221"/>
    </source>
</evidence>
<keyword evidence="9 13" id="KW-0752">Steroid biosynthesis</keyword>
<evidence type="ECO:0000256" key="10">
    <source>
        <dbReference type="ARBA" id="ARBA00023098"/>
    </source>
</evidence>
<dbReference type="AlphaFoldDB" id="A0A371DBW3"/>
<dbReference type="Proteomes" id="UP000256964">
    <property type="component" value="Unassembled WGS sequence"/>
</dbReference>
<keyword evidence="4 13" id="KW-0444">Lipid biosynthesis</keyword>
<comment type="catalytic activity">
    <reaction evidence="12">
        <text>(R)-5-phosphomevalonate + ATP = (R)-5-diphosphomevalonate + ADP</text>
        <dbReference type="Rhea" id="RHEA:16341"/>
        <dbReference type="ChEBI" id="CHEBI:30616"/>
        <dbReference type="ChEBI" id="CHEBI:57557"/>
        <dbReference type="ChEBI" id="CHEBI:58146"/>
        <dbReference type="ChEBI" id="CHEBI:456216"/>
        <dbReference type="EC" id="2.7.4.2"/>
    </reaction>
    <physiologicalReaction direction="left-to-right" evidence="12">
        <dbReference type="Rhea" id="RHEA:16342"/>
    </physiologicalReaction>
</comment>
<dbReference type="GO" id="GO:0005524">
    <property type="term" value="F:ATP binding"/>
    <property type="evidence" value="ECO:0007669"/>
    <property type="project" value="UniProtKB-UniRule"/>
</dbReference>
<keyword evidence="7 13" id="KW-0418">Kinase</keyword>
<dbReference type="UniPathway" id="UPA00057">
    <property type="reaction ID" value="UER00099"/>
</dbReference>
<keyword evidence="11 13" id="KW-0753">Steroid metabolism</keyword>
<evidence type="ECO:0000256" key="12">
    <source>
        <dbReference type="ARBA" id="ARBA00029326"/>
    </source>
</evidence>
<dbReference type="OrthoDB" id="10262935at2759"/>
<evidence type="ECO:0000256" key="5">
    <source>
        <dbReference type="ARBA" id="ARBA00022679"/>
    </source>
</evidence>
<protein>
    <recommendedName>
        <fullName evidence="3 13">Phosphomevalonate kinase</fullName>
        <ecNumber evidence="3 13">2.7.4.2</ecNumber>
    </recommendedName>
</protein>
<evidence type="ECO:0000256" key="2">
    <source>
        <dbReference type="ARBA" id="ARBA00006495"/>
    </source>
</evidence>
<dbReference type="GO" id="GO:0010142">
    <property type="term" value="P:farnesyl diphosphate biosynthetic process, mevalonate pathway"/>
    <property type="evidence" value="ECO:0007669"/>
    <property type="project" value="TreeGrafter"/>
</dbReference>
<comment type="similarity">
    <text evidence="2 13">Belongs to the GHMP kinase family. Mevalonate kinase subfamily.</text>
</comment>
<gene>
    <name evidence="14" type="ORF">OH76DRAFT_1402881</name>
</gene>
<dbReference type="GO" id="GO:0004631">
    <property type="term" value="F:phosphomevalonate kinase activity"/>
    <property type="evidence" value="ECO:0007669"/>
    <property type="project" value="UniProtKB-UniRule"/>
</dbReference>
<evidence type="ECO:0000313" key="14">
    <source>
        <dbReference type="EMBL" id="RDX50034.1"/>
    </source>
</evidence>
<evidence type="ECO:0000256" key="8">
    <source>
        <dbReference type="ARBA" id="ARBA00022840"/>
    </source>
</evidence>
<evidence type="ECO:0000256" key="13">
    <source>
        <dbReference type="PIRNR" id="PIRNR017288"/>
    </source>
</evidence>
<evidence type="ECO:0000256" key="1">
    <source>
        <dbReference type="ARBA" id="ARBA00005017"/>
    </source>
</evidence>
<keyword evidence="15" id="KW-1185">Reference proteome</keyword>
<keyword evidence="6" id="KW-0547">Nucleotide-binding</keyword>
<evidence type="ECO:0000256" key="7">
    <source>
        <dbReference type="ARBA" id="ARBA00022777"/>
    </source>
</evidence>
<dbReference type="GO" id="GO:0005777">
    <property type="term" value="C:peroxisome"/>
    <property type="evidence" value="ECO:0007669"/>
    <property type="project" value="TreeGrafter"/>
</dbReference>
<keyword evidence="8" id="KW-0067">ATP-binding</keyword>
<dbReference type="GO" id="GO:0006696">
    <property type="term" value="P:ergosterol biosynthetic process"/>
    <property type="evidence" value="ECO:0007669"/>
    <property type="project" value="TreeGrafter"/>
</dbReference>
<dbReference type="PIRSF" id="PIRSF017288">
    <property type="entry name" value="PMK_GHMP_euk"/>
    <property type="match status" value="1"/>
</dbReference>
<reference evidence="14 15" key="1">
    <citation type="journal article" date="2018" name="Biotechnol. Biofuels">
        <title>Integrative visual omics of the white-rot fungus Polyporus brumalis exposes the biotechnological potential of its oxidative enzymes for delignifying raw plant biomass.</title>
        <authorList>
            <person name="Miyauchi S."/>
            <person name="Rancon A."/>
            <person name="Drula E."/>
            <person name="Hage H."/>
            <person name="Chaduli D."/>
            <person name="Favel A."/>
            <person name="Grisel S."/>
            <person name="Henrissat B."/>
            <person name="Herpoel-Gimbert I."/>
            <person name="Ruiz-Duenas F.J."/>
            <person name="Chevret D."/>
            <person name="Hainaut M."/>
            <person name="Lin J."/>
            <person name="Wang M."/>
            <person name="Pangilinan J."/>
            <person name="Lipzen A."/>
            <person name="Lesage-Meessen L."/>
            <person name="Navarro D."/>
            <person name="Riley R."/>
            <person name="Grigoriev I.V."/>
            <person name="Zhou S."/>
            <person name="Raouche S."/>
            <person name="Rosso M.N."/>
        </authorList>
    </citation>
    <scope>NUCLEOTIDE SEQUENCE [LARGE SCALE GENOMIC DNA]</scope>
    <source>
        <strain evidence="14 15">BRFM 1820</strain>
    </source>
</reference>
<dbReference type="SUPFAM" id="SSF54211">
    <property type="entry name" value="Ribosomal protein S5 domain 2-like"/>
    <property type="match status" value="1"/>
</dbReference>
<accession>A0A371DBW3</accession>
<dbReference type="InterPro" id="IPR035102">
    <property type="entry name" value="Phosphomevalonate_kinase"/>
</dbReference>
<dbReference type="PANTHER" id="PTHR31814:SF2">
    <property type="entry name" value="PHOSPHOMEVALONATE KINASE"/>
    <property type="match status" value="1"/>
</dbReference>
<dbReference type="EMBL" id="KZ857401">
    <property type="protein sequence ID" value="RDX50034.1"/>
    <property type="molecule type" value="Genomic_DNA"/>
</dbReference>
<dbReference type="STRING" id="139420.A0A371DBW3"/>
<keyword evidence="10 13" id="KW-0443">Lipid metabolism</keyword>
<dbReference type="InterPro" id="IPR014721">
    <property type="entry name" value="Ribsml_uS5_D2-typ_fold_subgr"/>
</dbReference>
<evidence type="ECO:0000256" key="9">
    <source>
        <dbReference type="ARBA" id="ARBA00022955"/>
    </source>
</evidence>
<dbReference type="GO" id="GO:0019287">
    <property type="term" value="P:isopentenyl diphosphate biosynthetic process, mevalonate pathway"/>
    <property type="evidence" value="ECO:0007669"/>
    <property type="project" value="UniProtKB-UniRule"/>
</dbReference>
<dbReference type="Gene3D" id="3.30.230.10">
    <property type="match status" value="1"/>
</dbReference>
<proteinExistence type="inferred from homology"/>
<dbReference type="PANTHER" id="PTHR31814">
    <property type="match status" value="1"/>
</dbReference>
<dbReference type="InterPro" id="IPR020568">
    <property type="entry name" value="Ribosomal_Su5_D2-typ_SF"/>
</dbReference>
<comment type="pathway">
    <text evidence="1 13">Isoprenoid biosynthesis; isopentenyl diphosphate biosynthesis via mevalonate pathway; isopentenyl diphosphate from (R)-mevalonate: step 2/3.</text>
</comment>
<evidence type="ECO:0000256" key="3">
    <source>
        <dbReference type="ARBA" id="ARBA00012958"/>
    </source>
</evidence>
<evidence type="ECO:0000256" key="4">
    <source>
        <dbReference type="ARBA" id="ARBA00022516"/>
    </source>
</evidence>
<dbReference type="EC" id="2.7.4.2" evidence="3 13"/>
<name>A0A371DBW3_9APHY</name>
<evidence type="ECO:0000256" key="6">
    <source>
        <dbReference type="ARBA" id="ARBA00022741"/>
    </source>
</evidence>